<evidence type="ECO:0000259" key="18">
    <source>
        <dbReference type="Pfam" id="PF07715"/>
    </source>
</evidence>
<sequence>MIIVNKGTTVNRIACLLLAGTTLAPASAFAVEAVPADAAFDAETAGTVIVVTGSADGYRPVDANAVKTPTPLVDVPQTITVLTREQLDDQAVTQLGDALRYVPGVVLGQGEGHRDQITLRGQNTTADFYLDGLRDDTQYYRSLYNIERVEVLKGANALLFGRGGGGGVINRVSKTPDLDRTKGEASANVDSFGAFALAADWNQPLAESVGGRLNATYEEFDNHRQDFEGRFIGVNPTLAFEPGEATRVELSYNYDDDRRTTDRGVPSVAATKKPLTGHDDTFFGRNDVNIATVKAHIAQARIDHDLADGLSFNVLGQYSHTDKYYGNVFAGSSVNDAGQLTLSGYSSANVRESWVGQTNLVWEGHTGPIGHTVLAGLEISSQDTTSLRSDPDFGTASTTVTLAKRMTIPAVTFKAPSRSSLSRVDTWSAYFQDQVELASFLQVVAGIRFDEFRINSTDRINATSAQRTDRKWSPRFGVVLKPRKEMSFYASFTRSFLPQSGDQFGSLDATQATLAPERFENLEAGVKWDINPGLAFTAAAYRLDRENSRFNNPVTGLPELSGKTRAKGIELQLAGRVLPDWQVSLGYTLQDGEVRSRTTAALPGTKLAQLPRHQFAAWTRYDVTRQLGLGLGVTHQSKSFATISNAVTLPAFTRVDAAVFYDLSERFSIQLNVENLTDTDYFPSAHTDNNISTGEPINARLSVRVKF</sequence>
<dbReference type="GO" id="GO:0015344">
    <property type="term" value="F:siderophore uptake transmembrane transporter activity"/>
    <property type="evidence" value="ECO:0007669"/>
    <property type="project" value="TreeGrafter"/>
</dbReference>
<evidence type="ECO:0000256" key="3">
    <source>
        <dbReference type="ARBA" id="ARBA00022448"/>
    </source>
</evidence>
<keyword evidence="3 14" id="KW-0813">Transport</keyword>
<accession>Q2G358</accession>
<keyword evidence="5" id="KW-0410">Iron transport</keyword>
<comment type="similarity">
    <text evidence="2 14 15">Belongs to the TonB-dependent receptor family.</text>
</comment>
<keyword evidence="4 14" id="KW-1134">Transmembrane beta strand</keyword>
<evidence type="ECO:0000256" key="11">
    <source>
        <dbReference type="ARBA" id="ARBA00023136"/>
    </source>
</evidence>
<evidence type="ECO:0000259" key="17">
    <source>
        <dbReference type="Pfam" id="PF00593"/>
    </source>
</evidence>
<dbReference type="AlphaFoldDB" id="Q2G358"/>
<dbReference type="Pfam" id="PF00593">
    <property type="entry name" value="TonB_dep_Rec_b-barrel"/>
    <property type="match status" value="1"/>
</dbReference>
<dbReference type="InterPro" id="IPR010105">
    <property type="entry name" value="TonB_sidphr_rcpt"/>
</dbReference>
<evidence type="ECO:0000256" key="6">
    <source>
        <dbReference type="ARBA" id="ARBA00022692"/>
    </source>
</evidence>
<evidence type="ECO:0000256" key="1">
    <source>
        <dbReference type="ARBA" id="ARBA00004571"/>
    </source>
</evidence>
<protein>
    <submittedName>
        <fullName evidence="19">TonB-dependent siderophore receptor</fullName>
    </submittedName>
</protein>
<evidence type="ECO:0000256" key="16">
    <source>
        <dbReference type="SAM" id="SignalP"/>
    </source>
</evidence>
<dbReference type="GO" id="GO:0009279">
    <property type="term" value="C:cell outer membrane"/>
    <property type="evidence" value="ECO:0007669"/>
    <property type="project" value="UniProtKB-SubCell"/>
</dbReference>
<dbReference type="KEGG" id="nar:Saro_3280"/>
<name>Q2G358_NOVAD</name>
<keyword evidence="9" id="KW-0406">Ion transport</keyword>
<feature type="domain" description="TonB-dependent receptor-like beta-barrel" evidence="17">
    <location>
        <begin position="242"/>
        <end position="676"/>
    </location>
</feature>
<dbReference type="PANTHER" id="PTHR32552">
    <property type="entry name" value="FERRICHROME IRON RECEPTOR-RELATED"/>
    <property type="match status" value="1"/>
</dbReference>
<feature type="chain" id="PRO_5004207858" evidence="16">
    <location>
        <begin position="31"/>
        <end position="707"/>
    </location>
</feature>
<dbReference type="InterPro" id="IPR036942">
    <property type="entry name" value="Beta-barrel_TonB_sf"/>
</dbReference>
<keyword evidence="8" id="KW-0408">Iron</keyword>
<evidence type="ECO:0000256" key="2">
    <source>
        <dbReference type="ARBA" id="ARBA00009810"/>
    </source>
</evidence>
<evidence type="ECO:0000256" key="12">
    <source>
        <dbReference type="ARBA" id="ARBA00023170"/>
    </source>
</evidence>
<evidence type="ECO:0000256" key="13">
    <source>
        <dbReference type="ARBA" id="ARBA00023237"/>
    </source>
</evidence>
<organism evidence="19 20">
    <name type="scientific">Novosphingobium aromaticivorans (strain ATCC 700278 / DSM 12444 / CCUG 56034 / CIP 105152 / NBRC 16084 / F199)</name>
    <dbReference type="NCBI Taxonomy" id="279238"/>
    <lineage>
        <taxon>Bacteria</taxon>
        <taxon>Pseudomonadati</taxon>
        <taxon>Pseudomonadota</taxon>
        <taxon>Alphaproteobacteria</taxon>
        <taxon>Sphingomonadales</taxon>
        <taxon>Sphingomonadaceae</taxon>
        <taxon>Novosphingobium</taxon>
    </lineage>
</organism>
<dbReference type="NCBIfam" id="TIGR01783">
    <property type="entry name" value="TonB-siderophor"/>
    <property type="match status" value="1"/>
</dbReference>
<dbReference type="InterPro" id="IPR000531">
    <property type="entry name" value="Beta-barrel_TonB"/>
</dbReference>
<dbReference type="CDD" id="cd01347">
    <property type="entry name" value="ligand_gated_channel"/>
    <property type="match status" value="1"/>
</dbReference>
<dbReference type="SUPFAM" id="SSF56935">
    <property type="entry name" value="Porins"/>
    <property type="match status" value="1"/>
</dbReference>
<gene>
    <name evidence="19" type="ordered locus">Saro_3280</name>
</gene>
<evidence type="ECO:0000256" key="14">
    <source>
        <dbReference type="PROSITE-ProRule" id="PRU01360"/>
    </source>
</evidence>
<dbReference type="InterPro" id="IPR037066">
    <property type="entry name" value="Plug_dom_sf"/>
</dbReference>
<keyword evidence="10 15" id="KW-0798">TonB box</keyword>
<evidence type="ECO:0000256" key="7">
    <source>
        <dbReference type="ARBA" id="ARBA00022729"/>
    </source>
</evidence>
<keyword evidence="7 16" id="KW-0732">Signal</keyword>
<dbReference type="Gene3D" id="2.170.130.10">
    <property type="entry name" value="TonB-dependent receptor, plug domain"/>
    <property type="match status" value="1"/>
</dbReference>
<dbReference type="GO" id="GO:0015891">
    <property type="term" value="P:siderophore transport"/>
    <property type="evidence" value="ECO:0007669"/>
    <property type="project" value="InterPro"/>
</dbReference>
<dbReference type="Gene3D" id="2.40.170.20">
    <property type="entry name" value="TonB-dependent receptor, beta-barrel domain"/>
    <property type="match status" value="1"/>
</dbReference>
<evidence type="ECO:0000313" key="20">
    <source>
        <dbReference type="Proteomes" id="UP000009134"/>
    </source>
</evidence>
<evidence type="ECO:0000256" key="9">
    <source>
        <dbReference type="ARBA" id="ARBA00023065"/>
    </source>
</evidence>
<keyword evidence="13 14" id="KW-0998">Cell outer membrane</keyword>
<feature type="domain" description="TonB-dependent receptor plug" evidence="18">
    <location>
        <begin position="72"/>
        <end position="168"/>
    </location>
</feature>
<dbReference type="RefSeq" id="WP_011446917.1">
    <property type="nucleotide sequence ID" value="NC_007794.1"/>
</dbReference>
<dbReference type="Proteomes" id="UP000009134">
    <property type="component" value="Chromosome"/>
</dbReference>
<dbReference type="EMBL" id="CP000248">
    <property type="protein sequence ID" value="ABD27715.1"/>
    <property type="molecule type" value="Genomic_DNA"/>
</dbReference>
<feature type="signal peptide" evidence="16">
    <location>
        <begin position="1"/>
        <end position="30"/>
    </location>
</feature>
<dbReference type="GO" id="GO:0038023">
    <property type="term" value="F:signaling receptor activity"/>
    <property type="evidence" value="ECO:0007669"/>
    <property type="project" value="InterPro"/>
</dbReference>
<evidence type="ECO:0000256" key="5">
    <source>
        <dbReference type="ARBA" id="ARBA00022496"/>
    </source>
</evidence>
<keyword evidence="6 14" id="KW-0812">Transmembrane</keyword>
<evidence type="ECO:0000256" key="10">
    <source>
        <dbReference type="ARBA" id="ARBA00023077"/>
    </source>
</evidence>
<dbReference type="InterPro" id="IPR012910">
    <property type="entry name" value="Plug_dom"/>
</dbReference>
<keyword evidence="12 19" id="KW-0675">Receptor</keyword>
<keyword evidence="20" id="KW-1185">Reference proteome</keyword>
<dbReference type="Pfam" id="PF07715">
    <property type="entry name" value="Plug"/>
    <property type="match status" value="1"/>
</dbReference>
<dbReference type="PANTHER" id="PTHR32552:SF68">
    <property type="entry name" value="FERRICHROME OUTER MEMBRANE TRANSPORTER_PHAGE RECEPTOR"/>
    <property type="match status" value="1"/>
</dbReference>
<dbReference type="STRING" id="279238.Saro_3280"/>
<comment type="subcellular location">
    <subcellularLocation>
        <location evidence="1 14">Cell outer membrane</location>
        <topology evidence="1 14">Multi-pass membrane protein</topology>
    </subcellularLocation>
</comment>
<evidence type="ECO:0000256" key="4">
    <source>
        <dbReference type="ARBA" id="ARBA00022452"/>
    </source>
</evidence>
<evidence type="ECO:0000313" key="19">
    <source>
        <dbReference type="EMBL" id="ABD27715.1"/>
    </source>
</evidence>
<reference evidence="20" key="1">
    <citation type="submission" date="2006-01" db="EMBL/GenBank/DDBJ databases">
        <title>Complete sequence of Novosphingobium aromaticivorans DSM 12444.</title>
        <authorList>
            <consortium name="US DOE Joint Genome Institute"/>
            <person name="Copeland A."/>
            <person name="Lucas S."/>
            <person name="Lapidus A."/>
            <person name="Barry K."/>
            <person name="Detter J.C."/>
            <person name="Glavina T."/>
            <person name="Hammon N."/>
            <person name="Israni S."/>
            <person name="Pitluck S."/>
            <person name="Chain P."/>
            <person name="Malfatti S."/>
            <person name="Shin M."/>
            <person name="Vergez L."/>
            <person name="Schmutz J."/>
            <person name="Larimer F."/>
            <person name="Land M."/>
            <person name="Kyrpides N."/>
            <person name="Ivanova N."/>
            <person name="Fredrickson J."/>
            <person name="Balkwill D."/>
            <person name="Romine M.F."/>
            <person name="Richardson P."/>
        </authorList>
    </citation>
    <scope>NUCLEOTIDE SEQUENCE [LARGE SCALE GENOMIC DNA]</scope>
    <source>
        <strain evidence="20">ATCC 700278 / DSM 12444 / CCUG 56034 / CIP 105152 / NBRC 16084 / F199</strain>
    </source>
</reference>
<dbReference type="HOGENOM" id="CLU_008287_9_4_5"/>
<evidence type="ECO:0000256" key="15">
    <source>
        <dbReference type="RuleBase" id="RU003357"/>
    </source>
</evidence>
<evidence type="ECO:0000256" key="8">
    <source>
        <dbReference type="ARBA" id="ARBA00023004"/>
    </source>
</evidence>
<proteinExistence type="inferred from homology"/>
<dbReference type="eggNOG" id="COG4774">
    <property type="taxonomic scope" value="Bacteria"/>
</dbReference>
<dbReference type="InterPro" id="IPR039426">
    <property type="entry name" value="TonB-dep_rcpt-like"/>
</dbReference>
<keyword evidence="11 14" id="KW-0472">Membrane</keyword>
<dbReference type="PROSITE" id="PS52016">
    <property type="entry name" value="TONB_DEPENDENT_REC_3"/>
    <property type="match status" value="1"/>
</dbReference>